<protein>
    <submittedName>
        <fullName evidence="1">RNA polymerase sigma factor (Sigma-70 family)</fullName>
    </submittedName>
</protein>
<dbReference type="Proteomes" id="UP001229209">
    <property type="component" value="Unassembled WGS sequence"/>
</dbReference>
<reference evidence="1 2" key="1">
    <citation type="submission" date="2023-07" db="EMBL/GenBank/DDBJ databases">
        <title>Genomic Encyclopedia of Type Strains, Phase IV (KMG-IV): sequencing the most valuable type-strain genomes for metagenomic binning, comparative biology and taxonomic classification.</title>
        <authorList>
            <person name="Goeker M."/>
        </authorList>
    </citation>
    <scope>NUCLEOTIDE SEQUENCE [LARGE SCALE GENOMIC DNA]</scope>
    <source>
        <strain evidence="1 2">DSM 25924</strain>
    </source>
</reference>
<gene>
    <name evidence="1" type="ORF">J2S04_002919</name>
</gene>
<proteinExistence type="predicted"/>
<dbReference type="Gene3D" id="1.20.140.160">
    <property type="match status" value="1"/>
</dbReference>
<comment type="caution">
    <text evidence="1">The sequence shown here is derived from an EMBL/GenBank/DDBJ whole genome shotgun (WGS) entry which is preliminary data.</text>
</comment>
<sequence>MNLKKQFEPKQEVAWCLKVIRNHAHNMRKQYARWSKDELTLNELTMTGEEREESFPSEAASYELSMTEWEIFFNETLTNTEKCIVKKIYWEGSSQRETAKSCVLSQAEVSRVNYRILQKLKEELKQYEM</sequence>
<dbReference type="InterPro" id="IPR013324">
    <property type="entry name" value="RNA_pol_sigma_r3/r4-like"/>
</dbReference>
<keyword evidence="2" id="KW-1185">Reference proteome</keyword>
<dbReference type="RefSeq" id="WP_203115746.1">
    <property type="nucleotide sequence ID" value="NZ_JAURUO010000036.1"/>
</dbReference>
<dbReference type="EMBL" id="JAURUO010000036">
    <property type="protein sequence ID" value="MDP9729938.1"/>
    <property type="molecule type" value="Genomic_DNA"/>
</dbReference>
<dbReference type="SUPFAM" id="SSF88659">
    <property type="entry name" value="Sigma3 and sigma4 domains of RNA polymerase sigma factors"/>
    <property type="match status" value="1"/>
</dbReference>
<evidence type="ECO:0000313" key="1">
    <source>
        <dbReference type="EMBL" id="MDP9729938.1"/>
    </source>
</evidence>
<evidence type="ECO:0000313" key="2">
    <source>
        <dbReference type="Proteomes" id="UP001229209"/>
    </source>
</evidence>
<accession>A0ABT9M084</accession>
<name>A0ABT9M084_9BACL</name>
<organism evidence="1 2">
    <name type="scientific">Alicyclobacillus tolerans</name>
    <dbReference type="NCBI Taxonomy" id="90970"/>
    <lineage>
        <taxon>Bacteria</taxon>
        <taxon>Bacillati</taxon>
        <taxon>Bacillota</taxon>
        <taxon>Bacilli</taxon>
        <taxon>Bacillales</taxon>
        <taxon>Alicyclobacillaceae</taxon>
        <taxon>Alicyclobacillus</taxon>
    </lineage>
</organism>